<dbReference type="InterPro" id="IPR010221">
    <property type="entry name" value="VCBS_dom"/>
</dbReference>
<proteinExistence type="predicted"/>
<gene>
    <name evidence="4" type="ORF">FRC53_08370</name>
</gene>
<accession>A0A6L5GTD6</accession>
<dbReference type="Proteomes" id="UP000473648">
    <property type="component" value="Unassembled WGS sequence"/>
</dbReference>
<protein>
    <recommendedName>
        <fullName evidence="3">Streptococcal pilin isopeptide linkage domain-containing protein</fullName>
    </recommendedName>
</protein>
<feature type="domain" description="Streptococcal pilin isopeptide linkage" evidence="3">
    <location>
        <begin position="810"/>
        <end position="922"/>
    </location>
</feature>
<dbReference type="Gene3D" id="2.60.40.3050">
    <property type="match status" value="6"/>
</dbReference>
<evidence type="ECO:0000313" key="5">
    <source>
        <dbReference type="Proteomes" id="UP000473648"/>
    </source>
</evidence>
<evidence type="ECO:0000256" key="1">
    <source>
        <dbReference type="SAM" id="MobiDB-lite"/>
    </source>
</evidence>
<keyword evidence="5" id="KW-1185">Reference proteome</keyword>
<comment type="caution">
    <text evidence="4">The sequence shown here is derived from an EMBL/GenBank/DDBJ whole genome shotgun (WGS) entry which is preliminary data.</text>
</comment>
<name>A0A6L5GTD6_9FIRM</name>
<sequence>MEKQGRLFVLTAFLGLLLVIGALPSRVSAAGGADKTSNFHAVITSQSDTWSNGVTATYSVDYTIDQGSMSEGDYVLVSIPTEIVSNVDWSVSSQHFSKVEDLGGGQYKLIFGPNAASALNGSFAVNLTMKNDTDTSKSGTISIGGAQKTITVNPSSSSSGTEGSETRAVVKDGFDNDDVSYGDYDYSDGEGNSAKQIGVIKSNTDGVYKYRLYVNAKKTDMSNITVTDTLPGGMHFTSQTPEVTYYPSGQTVDSSLYNLTISGDKLTFVYSGELKNQCIQINYWVKVDDTQHSKYTNYASINYNEDGKSYSERNGYVLQGSSYNAVNGEKMVNKTEITNANKDQQVMYSFKFWDNNAIAAGKIDFTDTLDAHVKYVSAANSDYFTITQDANDPQKIHITNKKALPANTTLFARFFVNMSGVPAGYTVMNTAGGNTVYTTKDAEVNLTAAKTLNGQAPGKNHIYQFELLDKDGNVLQTKKNNADGKIQFDPLTYSASDVGKTFNYTVKEKKGDDSGTTYDSTVYKVSVKVAQSGKDQPITAASTIMKGDQKVDAMTFANTSQLQPAAASITAVKTLSGRAIKNGEFSFTLTAKDNAPMPAGAEDGKITVKNEGSAVNFGSITYDKTGAYTYTIKENREGSGGVIYDSSEKTVTVNVNEDTQKGTLTAVVNGAGSAATFANTYKAKPALADITAQKTMTGRALKDGEFSFTLKAKDSAPMPTGAKDGQVTVKNDGSKIDFGTITYDRAGTYIYTIQEERGNLGGVSYDGSVKTVTVAVTDDGNGQLKADVSGGGKDAVFNNTYKTGSVNASITAVKDLEGRPLKDGEFSFTLTGENHAPMPKDAKNNTLTVKNDGASVNFGSINYDQAGTYTYTIKEEKGSLDGVHYDSSTKTVQVVVTDNGDGTLSAKVKGAGSDAVFTNTYTPKSITTSLSADKALTGRALKDGEFNFTISAAAGTPMPKKTTAANKADGTIDFGAVTYNQAGTYTYTVKEDAGNVKGVTYDSSEKIIVVEVTDDGNGQLQAKVTGSGQNAEFKNKYDAAGSAVIKGQKTVNGKQDGKLNGFTFTLTPVTAQGVGIGLPMKTVTAADGSFAFDALNYDLKDVGIHYYLLNETNLPKGYQKDFQPKLIKVTVTDNGDGTLKTKAEGMPANGYTLDNTYTTTHVTPIVPHTGVGVKTGDTINTIAWLILACAAGITLVTVNRKRDVEK</sequence>
<feature type="transmembrane region" description="Helical" evidence="2">
    <location>
        <begin position="1181"/>
        <end position="1198"/>
    </location>
</feature>
<feature type="domain" description="Streptococcal pilin isopeptide linkage" evidence="3">
    <location>
        <begin position="931"/>
        <end position="1038"/>
    </location>
</feature>
<dbReference type="InterPro" id="IPR022464">
    <property type="entry name" value="Strep_pil_isopept_link"/>
</dbReference>
<evidence type="ECO:0000259" key="3">
    <source>
        <dbReference type="Pfam" id="PF12892"/>
    </source>
</evidence>
<dbReference type="AlphaFoldDB" id="A0A6L5GTD6"/>
<dbReference type="NCBIfam" id="TIGR03786">
    <property type="entry name" value="strep_pil_rpt"/>
    <property type="match status" value="5"/>
</dbReference>
<dbReference type="Gene3D" id="2.60.40.740">
    <property type="match status" value="1"/>
</dbReference>
<reference evidence="4" key="1">
    <citation type="journal article" date="2020" name="Appl. Environ. Microbiol.">
        <title>Medium-Chain Fatty Acid Synthesis by 'Candidatus Weimeria bifida' gen. nov., sp. nov., and 'Candidatus Pseudoramibacter fermentans' sp. nov.</title>
        <authorList>
            <person name="Scarborough M.J."/>
            <person name="Myers K.S."/>
            <person name="Donohue T.J."/>
            <person name="Noguera D.R."/>
        </authorList>
    </citation>
    <scope>NUCLEOTIDE SEQUENCE</scope>
    <source>
        <strain evidence="4">EUB1.1</strain>
    </source>
</reference>
<keyword evidence="2" id="KW-0472">Membrane</keyword>
<organism evidence="4 5">
    <name type="scientific">Candidatus Pseudoramibacter fermentans</name>
    <dbReference type="NCBI Taxonomy" id="2594427"/>
    <lineage>
        <taxon>Bacteria</taxon>
        <taxon>Bacillati</taxon>
        <taxon>Bacillota</taxon>
        <taxon>Clostridia</taxon>
        <taxon>Eubacteriales</taxon>
        <taxon>Eubacteriaceae</taxon>
        <taxon>Pseudoramibacter</taxon>
    </lineage>
</organism>
<dbReference type="SUPFAM" id="SSF49401">
    <property type="entry name" value="Bacterial adhesins"/>
    <property type="match status" value="1"/>
</dbReference>
<keyword evidence="2" id="KW-0812">Transmembrane</keyword>
<evidence type="ECO:0000313" key="4">
    <source>
        <dbReference type="EMBL" id="MQM73408.1"/>
    </source>
</evidence>
<keyword evidence="2" id="KW-1133">Transmembrane helix</keyword>
<feature type="region of interest" description="Disordered" evidence="1">
    <location>
        <begin position="149"/>
        <end position="170"/>
    </location>
</feature>
<feature type="domain" description="Streptococcal pilin isopeptide linkage" evidence="3">
    <location>
        <begin position="569"/>
        <end position="682"/>
    </location>
</feature>
<dbReference type="NCBIfam" id="TIGR01965">
    <property type="entry name" value="VCBS_repeat"/>
    <property type="match status" value="1"/>
</dbReference>
<feature type="domain" description="Streptococcal pilin isopeptide linkage" evidence="3">
    <location>
        <begin position="447"/>
        <end position="559"/>
    </location>
</feature>
<dbReference type="InterPro" id="IPR038174">
    <property type="entry name" value="Strep_pil_link_sf"/>
</dbReference>
<dbReference type="Pfam" id="PF12892">
    <property type="entry name" value="FctA"/>
    <property type="match status" value="6"/>
</dbReference>
<dbReference type="InterPro" id="IPR008966">
    <property type="entry name" value="Adhesion_dom_sf"/>
</dbReference>
<feature type="domain" description="Streptococcal pilin isopeptide linkage" evidence="3">
    <location>
        <begin position="690"/>
        <end position="802"/>
    </location>
</feature>
<feature type="domain" description="Streptococcal pilin isopeptide linkage" evidence="3">
    <location>
        <begin position="1045"/>
        <end position="1158"/>
    </location>
</feature>
<evidence type="ECO:0000256" key="2">
    <source>
        <dbReference type="SAM" id="Phobius"/>
    </source>
</evidence>
<dbReference type="EMBL" id="VOGB01000005">
    <property type="protein sequence ID" value="MQM73408.1"/>
    <property type="molecule type" value="Genomic_DNA"/>
</dbReference>